<dbReference type="AlphaFoldDB" id="A0A411YFF5"/>
<name>A0A411YFF5_9ACTN</name>
<proteinExistence type="predicted"/>
<accession>A0A411YFF5</accession>
<gene>
    <name evidence="1" type="ORF">ER308_10660</name>
</gene>
<evidence type="ECO:0000313" key="2">
    <source>
        <dbReference type="Proteomes" id="UP000291469"/>
    </source>
</evidence>
<protein>
    <submittedName>
        <fullName evidence="1">Uncharacterized protein</fullName>
    </submittedName>
</protein>
<organism evidence="1 2">
    <name type="scientific">Egibacter rhizosphaerae</name>
    <dbReference type="NCBI Taxonomy" id="1670831"/>
    <lineage>
        <taxon>Bacteria</taxon>
        <taxon>Bacillati</taxon>
        <taxon>Actinomycetota</taxon>
        <taxon>Nitriliruptoria</taxon>
        <taxon>Egibacterales</taxon>
        <taxon>Egibacteraceae</taxon>
        <taxon>Egibacter</taxon>
    </lineage>
</organism>
<evidence type="ECO:0000313" key="1">
    <source>
        <dbReference type="EMBL" id="QBI19975.1"/>
    </source>
</evidence>
<dbReference type="Proteomes" id="UP000291469">
    <property type="component" value="Chromosome"/>
</dbReference>
<dbReference type="RefSeq" id="WP_131154972.1">
    <property type="nucleotide sequence ID" value="NZ_CP036402.1"/>
</dbReference>
<dbReference type="KEGG" id="erz:ER308_10660"/>
<dbReference type="EMBL" id="CP036402">
    <property type="protein sequence ID" value="QBI19975.1"/>
    <property type="molecule type" value="Genomic_DNA"/>
</dbReference>
<reference evidence="1 2" key="1">
    <citation type="submission" date="2019-01" db="EMBL/GenBank/DDBJ databases">
        <title>Egibacter rhizosphaerae EGI 80759T.</title>
        <authorList>
            <person name="Chen D.-D."/>
            <person name="Tian Y."/>
            <person name="Jiao J.-Y."/>
            <person name="Zhang X.-T."/>
            <person name="Zhang Y.-G."/>
            <person name="Zhang Y."/>
            <person name="Xiao M."/>
            <person name="Shu W.-S."/>
            <person name="Li W.-J."/>
        </authorList>
    </citation>
    <scope>NUCLEOTIDE SEQUENCE [LARGE SCALE GENOMIC DNA]</scope>
    <source>
        <strain evidence="1 2">EGI 80759</strain>
    </source>
</reference>
<keyword evidence="2" id="KW-1185">Reference proteome</keyword>
<sequence>MSPRVLQPSRAELEARRARLLARLAMSRDELDRAADSGALTGEQYWLLEDIRSIEFLLGTDDDGG</sequence>